<comment type="caution">
    <text evidence="2">The sequence shown here is derived from an EMBL/GenBank/DDBJ whole genome shotgun (WGS) entry which is preliminary data.</text>
</comment>
<feature type="region of interest" description="Disordered" evidence="1">
    <location>
        <begin position="128"/>
        <end position="156"/>
    </location>
</feature>
<dbReference type="EMBL" id="JABXBU010000003">
    <property type="protein sequence ID" value="KAF8791830.1"/>
    <property type="molecule type" value="Genomic_DNA"/>
</dbReference>
<gene>
    <name evidence="2" type="ORF">HNY73_003501</name>
</gene>
<proteinExistence type="predicted"/>
<keyword evidence="3" id="KW-1185">Reference proteome</keyword>
<name>A0A8T0FQU6_ARGBR</name>
<keyword evidence="2" id="KW-0813">Transport</keyword>
<protein>
    <submittedName>
        <fullName evidence="2">Sodium channel protein para like protein</fullName>
    </submittedName>
</protein>
<reference evidence="2" key="1">
    <citation type="journal article" date="2020" name="bioRxiv">
        <title>Chromosome-level reference genome of the European wasp spider Argiope bruennichi: a resource for studies on range expansion and evolutionary adaptation.</title>
        <authorList>
            <person name="Sheffer M.M."/>
            <person name="Hoppe A."/>
            <person name="Krehenwinkel H."/>
            <person name="Uhl G."/>
            <person name="Kuss A.W."/>
            <person name="Jensen L."/>
            <person name="Jensen C."/>
            <person name="Gillespie R.G."/>
            <person name="Hoff K.J."/>
            <person name="Prost S."/>
        </authorList>
    </citation>
    <scope>NUCLEOTIDE SEQUENCE</scope>
</reference>
<dbReference type="GO" id="GO:0034220">
    <property type="term" value="P:monoatomic ion transmembrane transport"/>
    <property type="evidence" value="ECO:0007669"/>
    <property type="project" value="UniProtKB-KW"/>
</dbReference>
<feature type="region of interest" description="Disordered" evidence="1">
    <location>
        <begin position="82"/>
        <end position="101"/>
    </location>
</feature>
<evidence type="ECO:0000313" key="2">
    <source>
        <dbReference type="EMBL" id="KAF8791830.1"/>
    </source>
</evidence>
<keyword evidence="2" id="KW-0407">Ion channel</keyword>
<accession>A0A8T0FQU6</accession>
<dbReference type="AlphaFoldDB" id="A0A8T0FQU6"/>
<keyword evidence="2" id="KW-0406">Ion transport</keyword>
<reference evidence="2" key="2">
    <citation type="submission" date="2020-06" db="EMBL/GenBank/DDBJ databases">
        <authorList>
            <person name="Sheffer M."/>
        </authorList>
    </citation>
    <scope>NUCLEOTIDE SEQUENCE</scope>
</reference>
<sequence length="204" mass="22936">MSSLKENHMAREAKNHIMPRVIICHLYVLQYHYEELPFQNILACSLLRSTLPHTRLEHSASITFPLLPSHYVYGRAHCAEGGGGDRSAMSSGDEQSDEETVPLFRPFTKESLAAIEARIAEANARKAERERLKAEGEIGPDGVPEHYSIPHHEDRLEPDPSLEVGMPLPRALAPDFPPELIATPIEDLDKYYENERVSLSCPPF</sequence>
<evidence type="ECO:0000313" key="3">
    <source>
        <dbReference type="Proteomes" id="UP000807504"/>
    </source>
</evidence>
<evidence type="ECO:0000256" key="1">
    <source>
        <dbReference type="SAM" id="MobiDB-lite"/>
    </source>
</evidence>
<dbReference type="Proteomes" id="UP000807504">
    <property type="component" value="Unassembled WGS sequence"/>
</dbReference>
<organism evidence="2 3">
    <name type="scientific">Argiope bruennichi</name>
    <name type="common">Wasp spider</name>
    <name type="synonym">Aranea bruennichi</name>
    <dbReference type="NCBI Taxonomy" id="94029"/>
    <lineage>
        <taxon>Eukaryota</taxon>
        <taxon>Metazoa</taxon>
        <taxon>Ecdysozoa</taxon>
        <taxon>Arthropoda</taxon>
        <taxon>Chelicerata</taxon>
        <taxon>Arachnida</taxon>
        <taxon>Araneae</taxon>
        <taxon>Araneomorphae</taxon>
        <taxon>Entelegynae</taxon>
        <taxon>Araneoidea</taxon>
        <taxon>Araneidae</taxon>
        <taxon>Argiope</taxon>
    </lineage>
</organism>